<name>A0A0K1PHP8_9BACT</name>
<dbReference type="GO" id="GO:0016020">
    <property type="term" value="C:membrane"/>
    <property type="evidence" value="ECO:0007669"/>
    <property type="project" value="InterPro"/>
</dbReference>
<evidence type="ECO:0000313" key="1">
    <source>
        <dbReference type="EMBL" id="AKU92926.1"/>
    </source>
</evidence>
<accession>A0A0K1PHP8</accession>
<dbReference type="PROSITE" id="PS51257">
    <property type="entry name" value="PROKAR_LIPOPROTEIN"/>
    <property type="match status" value="1"/>
</dbReference>
<proteinExistence type="predicted"/>
<dbReference type="Proteomes" id="UP000055590">
    <property type="component" value="Chromosome"/>
</dbReference>
<gene>
    <name evidence="1" type="ORF">AKJ08_3313</name>
</gene>
<dbReference type="InterPro" id="IPR015919">
    <property type="entry name" value="Cadherin-like_sf"/>
</dbReference>
<dbReference type="EMBL" id="CP012332">
    <property type="protein sequence ID" value="AKU92926.1"/>
    <property type="molecule type" value="Genomic_DNA"/>
</dbReference>
<dbReference type="GO" id="GO:0005509">
    <property type="term" value="F:calcium ion binding"/>
    <property type="evidence" value="ECO:0007669"/>
    <property type="project" value="InterPro"/>
</dbReference>
<protein>
    <submittedName>
        <fullName evidence="1">Uncharacterized protein</fullName>
    </submittedName>
</protein>
<dbReference type="Gene3D" id="2.60.40.10">
    <property type="entry name" value="Immunoglobulins"/>
    <property type="match status" value="2"/>
</dbReference>
<evidence type="ECO:0000313" key="2">
    <source>
        <dbReference type="Proteomes" id="UP000055590"/>
    </source>
</evidence>
<dbReference type="Gene3D" id="2.60.120.200">
    <property type="match status" value="2"/>
</dbReference>
<dbReference type="InterPro" id="IPR013320">
    <property type="entry name" value="ConA-like_dom_sf"/>
</dbReference>
<dbReference type="InterPro" id="IPR013783">
    <property type="entry name" value="Ig-like_fold"/>
</dbReference>
<keyword evidence="2" id="KW-1185">Reference proteome</keyword>
<reference evidence="1 2" key="1">
    <citation type="submission" date="2015-08" db="EMBL/GenBank/DDBJ databases">
        <authorList>
            <person name="Babu N.S."/>
            <person name="Beckwith C.J."/>
            <person name="Beseler K.G."/>
            <person name="Brison A."/>
            <person name="Carone J.V."/>
            <person name="Caskin T.P."/>
            <person name="Diamond M."/>
            <person name="Durham M.E."/>
            <person name="Foxe J.M."/>
            <person name="Go M."/>
            <person name="Henderson B.A."/>
            <person name="Jones I.B."/>
            <person name="McGettigan J.A."/>
            <person name="Micheletti S.J."/>
            <person name="Nasrallah M.E."/>
            <person name="Ortiz D."/>
            <person name="Piller C.R."/>
            <person name="Privatt S.R."/>
            <person name="Schneider S.L."/>
            <person name="Sharp S."/>
            <person name="Smith T.C."/>
            <person name="Stanton J.D."/>
            <person name="Ullery H.E."/>
            <person name="Wilson R.J."/>
            <person name="Serrano M.G."/>
            <person name="Buck G."/>
            <person name="Lee V."/>
            <person name="Wang Y."/>
            <person name="Carvalho R."/>
            <person name="Voegtly L."/>
            <person name="Shi R."/>
            <person name="Duckworth R."/>
            <person name="Johnson A."/>
            <person name="Loviza R."/>
            <person name="Walstead R."/>
            <person name="Shah Z."/>
            <person name="Kiflezghi M."/>
            <person name="Wade K."/>
            <person name="Ball S.L."/>
            <person name="Bradley K.W."/>
            <person name="Asai D.J."/>
            <person name="Bowman C.A."/>
            <person name="Russell D.A."/>
            <person name="Pope W.H."/>
            <person name="Jacobs-Sera D."/>
            <person name="Hendrix R.W."/>
            <person name="Hatfull G.F."/>
        </authorList>
    </citation>
    <scope>NUCLEOTIDE SEQUENCE [LARGE SCALE GENOMIC DNA]</scope>
    <source>
        <strain evidence="1 2">DSM 27710</strain>
    </source>
</reference>
<dbReference type="STRING" id="1391653.AKJ08_3313"/>
<dbReference type="Pfam" id="PF20773">
    <property type="entry name" value="InhA-like_MAM"/>
    <property type="match status" value="1"/>
</dbReference>
<dbReference type="AlphaFoldDB" id="A0A0K1PHP8"/>
<sequence length="1126" mass="118304">MRASTLSSTTRWSLAVLIAISIIGCGGKSPPEEHIGGTGGQGGGGGPGRCHSDAECAEHSPDSCRIAVCNDGSHEGPVGECVVIPAAAGTACDDGLFCTVGDACDGAGFCVGGAPNECGLEATACARVVCDELAARCSLLRSPNGTDCSAGDRCQPATCEAGECIAAPPKDCSAMDSGCVRGACNPTDGACEAVPLDLGTSCGPAGPSQCEVLACDGAGACAVFTAPDGTACSTGRECSMDDACVAGMCTGTIDEVACQAAATFLHEGFENCGASGWTFGGEWQCGAPTSGPNAARTGSGCLATNLSGPYATDASFATSVATSPVIDLGSATNPRLTFWAWVDTEAAEDVVAGFNVKIRNAGDEGVDLPFDVTPRYDGWVFSQPVWGGLHGALGWQRYAVELRDWIGERIQVELGFASDGDWSYDGVYIDDLSITESFADPLSIDPADLAWAQIDRPYTAELHRQGGTAEATWSIVGGSNHPWLSIDPSSGVLSGTPAASNLGRVELTVRIDEPALSSNFAEVVLAFDVRRYPYGIYFEEDFSSCAGGWSLQSDWQCGTPSGVGPACHSAPGCLATNLTGPYRNGLNWGTAVADSPSIDLTDAAEPMLWFWAWVQTDSFFGGAIYDGFHVEVSADDGLSWSLPTEVSPAYHASIGGQSGWGGDRSAQRWERYAVSLADYAGQTIRLRFAFFSDATIDDLGVYIDDLLVADRFTVPVWITTARLANAFVGRPYAYTVERRGGSSGARWSLGADSPPWMEIDAATGELRGTPGPGDQGWVNVTVRVEEPLNPENFITQSLLLRVIELPTGQVFAEDFEGGPSGWTLTGKWTWGGPANGGPPSCHSGGSCLVSVNPWIDDGGSRFDDSTATSQMIDLSGLDAPLLNFWAWVSTATVGQSLRDGFNVKASPDGGATWTLLTEVAPAYDGTLFEEGGLAERAWGGDRSAQGWERYSVDLSAFAGQQIRLRFAFHSETGGELPGVHLDDLVVFDGVPSWPDPVPDVPSCGFTPASPQPTAQEATGRLRGQRWGLCTGTSAQPDAAGIEFTQGTLWHFLRRTDTGSLVVHSPEARGTQYTVVDLGGTLVVYLTWADEHQSRAVVTFSQSNTRMRLDFENADGSWTSAWYTNVG</sequence>
<dbReference type="SUPFAM" id="SSF49313">
    <property type="entry name" value="Cadherin-like"/>
    <property type="match status" value="2"/>
</dbReference>
<dbReference type="SUPFAM" id="SSF49899">
    <property type="entry name" value="Concanavalin A-like lectins/glucanases"/>
    <property type="match status" value="1"/>
</dbReference>
<dbReference type="RefSeq" id="WP_050727018.1">
    <property type="nucleotide sequence ID" value="NZ_CP012332.1"/>
</dbReference>
<dbReference type="OrthoDB" id="1013954at2"/>
<organism evidence="1 2">
    <name type="scientific">Vulgatibacter incomptus</name>
    <dbReference type="NCBI Taxonomy" id="1391653"/>
    <lineage>
        <taxon>Bacteria</taxon>
        <taxon>Pseudomonadati</taxon>
        <taxon>Myxococcota</taxon>
        <taxon>Myxococcia</taxon>
        <taxon>Myxococcales</taxon>
        <taxon>Cystobacterineae</taxon>
        <taxon>Vulgatibacteraceae</taxon>
        <taxon>Vulgatibacter</taxon>
    </lineage>
</organism>
<dbReference type="KEGG" id="vin:AKJ08_3313"/>
<dbReference type="Gene3D" id="2.60.120.260">
    <property type="entry name" value="Galactose-binding domain-like"/>
    <property type="match status" value="1"/>
</dbReference>